<name>A0A0C3Q214_9AGAM</name>
<accession>A0A0C3Q214</accession>
<dbReference type="Proteomes" id="UP000054248">
    <property type="component" value="Unassembled WGS sequence"/>
</dbReference>
<dbReference type="OrthoDB" id="3232711at2759"/>
<proteinExistence type="predicted"/>
<evidence type="ECO:0000313" key="2">
    <source>
        <dbReference type="Proteomes" id="UP000054248"/>
    </source>
</evidence>
<evidence type="ECO:0000313" key="1">
    <source>
        <dbReference type="EMBL" id="KIO16334.1"/>
    </source>
</evidence>
<keyword evidence="2" id="KW-1185">Reference proteome</keyword>
<dbReference type="AlphaFoldDB" id="A0A0C3Q214"/>
<reference evidence="2" key="2">
    <citation type="submission" date="2015-01" db="EMBL/GenBank/DDBJ databases">
        <title>Evolutionary Origins and Diversification of the Mycorrhizal Mutualists.</title>
        <authorList>
            <consortium name="DOE Joint Genome Institute"/>
            <consortium name="Mycorrhizal Genomics Consortium"/>
            <person name="Kohler A."/>
            <person name="Kuo A."/>
            <person name="Nagy L.G."/>
            <person name="Floudas D."/>
            <person name="Copeland A."/>
            <person name="Barry K.W."/>
            <person name="Cichocki N."/>
            <person name="Veneault-Fourrey C."/>
            <person name="LaButti K."/>
            <person name="Lindquist E.A."/>
            <person name="Lipzen A."/>
            <person name="Lundell T."/>
            <person name="Morin E."/>
            <person name="Murat C."/>
            <person name="Riley R."/>
            <person name="Ohm R."/>
            <person name="Sun H."/>
            <person name="Tunlid A."/>
            <person name="Henrissat B."/>
            <person name="Grigoriev I.V."/>
            <person name="Hibbett D.S."/>
            <person name="Martin F."/>
        </authorList>
    </citation>
    <scope>NUCLEOTIDE SEQUENCE [LARGE SCALE GENOMIC DNA]</scope>
    <source>
        <strain evidence="2">MUT 4182</strain>
    </source>
</reference>
<dbReference type="EMBL" id="KN823593">
    <property type="protein sequence ID" value="KIO16334.1"/>
    <property type="molecule type" value="Genomic_DNA"/>
</dbReference>
<feature type="non-terminal residue" evidence="1">
    <location>
        <position position="1"/>
    </location>
</feature>
<organism evidence="1 2">
    <name type="scientific">Tulasnella calospora MUT 4182</name>
    <dbReference type="NCBI Taxonomy" id="1051891"/>
    <lineage>
        <taxon>Eukaryota</taxon>
        <taxon>Fungi</taxon>
        <taxon>Dikarya</taxon>
        <taxon>Basidiomycota</taxon>
        <taxon>Agaricomycotina</taxon>
        <taxon>Agaricomycetes</taxon>
        <taxon>Cantharellales</taxon>
        <taxon>Tulasnellaceae</taxon>
        <taxon>Tulasnella</taxon>
    </lineage>
</organism>
<reference evidence="1 2" key="1">
    <citation type="submission" date="2014-04" db="EMBL/GenBank/DDBJ databases">
        <authorList>
            <consortium name="DOE Joint Genome Institute"/>
            <person name="Kuo A."/>
            <person name="Girlanda M."/>
            <person name="Perotto S."/>
            <person name="Kohler A."/>
            <person name="Nagy L.G."/>
            <person name="Floudas D."/>
            <person name="Copeland A."/>
            <person name="Barry K.W."/>
            <person name="Cichocki N."/>
            <person name="Veneault-Fourrey C."/>
            <person name="LaButti K."/>
            <person name="Lindquist E.A."/>
            <person name="Lipzen A."/>
            <person name="Lundell T."/>
            <person name="Morin E."/>
            <person name="Murat C."/>
            <person name="Sun H."/>
            <person name="Tunlid A."/>
            <person name="Henrissat B."/>
            <person name="Grigoriev I.V."/>
            <person name="Hibbett D.S."/>
            <person name="Martin F."/>
            <person name="Nordberg H.P."/>
            <person name="Cantor M.N."/>
            <person name="Hua S.X."/>
        </authorList>
    </citation>
    <scope>NUCLEOTIDE SEQUENCE [LARGE SCALE GENOMIC DNA]</scope>
    <source>
        <strain evidence="1 2">MUT 4182</strain>
    </source>
</reference>
<sequence length="300" mass="34223">LGALGLSPGAPDTDTIFLPSRLTPEEVKQHGLQELLNVEIHIRTGFAYGAIHELRQGLSLRSFWSKHVTHQLQSTTKKTKGQASLQTANARVKDAMRSYNVCWRWLDKVAAETAIKFGLRQLKETDVLLLSDWQDGQMYKRSNKRLPWFWTLRPQPSTAPDDNGDQLEKDEPISKLERTVEAWRSEFVRLDFVHSTALVERWVEEVGILGREMAATCRAFQHRAMLWSERASQALKASKAPGLPWEAQPDNVRGYLAYASRQFDLYSWLADSAYAGFEGAVGEKNWAEIWNAPIIRNQEK</sequence>
<dbReference type="HOGENOM" id="CLU_045873_0_0_1"/>
<gene>
    <name evidence="1" type="ORF">M407DRAFT_34010</name>
</gene>
<protein>
    <submittedName>
        <fullName evidence="1">Uncharacterized protein</fullName>
    </submittedName>
</protein>